<dbReference type="PANTHER" id="PTHR19229">
    <property type="entry name" value="ATP-BINDING CASSETTE TRANSPORTER SUBFAMILY A ABCA"/>
    <property type="match status" value="1"/>
</dbReference>
<dbReference type="SMART" id="SM00382">
    <property type="entry name" value="AAA"/>
    <property type="match status" value="2"/>
</dbReference>
<keyword evidence="5" id="KW-0547">Nucleotide-binding</keyword>
<dbReference type="InterPro" id="IPR003439">
    <property type="entry name" value="ABC_transporter-like_ATP-bd"/>
</dbReference>
<dbReference type="EMBL" id="OV651815">
    <property type="protein sequence ID" value="CAH1108174.1"/>
    <property type="molecule type" value="Genomic_DNA"/>
</dbReference>
<evidence type="ECO:0000256" key="4">
    <source>
        <dbReference type="ARBA" id="ARBA00022737"/>
    </source>
</evidence>
<evidence type="ECO:0000256" key="3">
    <source>
        <dbReference type="ARBA" id="ARBA00022692"/>
    </source>
</evidence>
<organism evidence="11 12">
    <name type="scientific">Psylliodes chrysocephalus</name>
    <dbReference type="NCBI Taxonomy" id="3402493"/>
    <lineage>
        <taxon>Eukaryota</taxon>
        <taxon>Metazoa</taxon>
        <taxon>Ecdysozoa</taxon>
        <taxon>Arthropoda</taxon>
        <taxon>Hexapoda</taxon>
        <taxon>Insecta</taxon>
        <taxon>Pterygota</taxon>
        <taxon>Neoptera</taxon>
        <taxon>Endopterygota</taxon>
        <taxon>Coleoptera</taxon>
        <taxon>Polyphaga</taxon>
        <taxon>Cucujiformia</taxon>
        <taxon>Chrysomeloidea</taxon>
        <taxon>Chrysomelidae</taxon>
        <taxon>Galerucinae</taxon>
        <taxon>Alticini</taxon>
        <taxon>Psylliodes</taxon>
    </lineage>
</organism>
<feature type="transmembrane region" description="Helical" evidence="9">
    <location>
        <begin position="1328"/>
        <end position="1350"/>
    </location>
</feature>
<dbReference type="GO" id="GO:0140359">
    <property type="term" value="F:ABC-type transporter activity"/>
    <property type="evidence" value="ECO:0007669"/>
    <property type="project" value="InterPro"/>
</dbReference>
<keyword evidence="2" id="KW-0813">Transport</keyword>
<feature type="transmembrane region" description="Helical" evidence="9">
    <location>
        <begin position="1144"/>
        <end position="1169"/>
    </location>
</feature>
<dbReference type="GO" id="GO:0016887">
    <property type="term" value="F:ATP hydrolysis activity"/>
    <property type="evidence" value="ECO:0007669"/>
    <property type="project" value="InterPro"/>
</dbReference>
<dbReference type="Pfam" id="PF00005">
    <property type="entry name" value="ABC_tran"/>
    <property type="match status" value="2"/>
</dbReference>
<evidence type="ECO:0000256" key="5">
    <source>
        <dbReference type="ARBA" id="ARBA00022741"/>
    </source>
</evidence>
<dbReference type="OrthoDB" id="6512918at2759"/>
<dbReference type="InterPro" id="IPR056264">
    <property type="entry name" value="R2_ABCA1-4-like"/>
</dbReference>
<protein>
    <recommendedName>
        <fullName evidence="10">ABC transporter domain-containing protein</fullName>
    </recommendedName>
</protein>
<evidence type="ECO:0000256" key="7">
    <source>
        <dbReference type="ARBA" id="ARBA00022989"/>
    </source>
</evidence>
<keyword evidence="8 9" id="KW-0472">Membrane</keyword>
<dbReference type="GO" id="GO:0005524">
    <property type="term" value="F:ATP binding"/>
    <property type="evidence" value="ECO:0007669"/>
    <property type="project" value="UniProtKB-KW"/>
</dbReference>
<evidence type="ECO:0000256" key="9">
    <source>
        <dbReference type="SAM" id="Phobius"/>
    </source>
</evidence>
<sequence>MGEKWDKFLLLMWKNWVLQYRRPIQTLIEILAPVIFSGLLVIIRGQADPELENEKIYSPFCTFPIALNLKTASGEFLCPNVDNIPLPPNISTSIMDVVGNSSLTIVYSPSNSIFDSSMEFFKAVFKDNVIGMENARELQTIAMNSNATYIGIEFPDKYSGNLDWTSVQDLSISVRFPAELVFPMDTISKNWLTNLVYPIFQTAGPRSPYNDTGAGPSYYKEQFLFVQHLVTTSIILSKNGVTDIIDAIPWLLDNQFPWIQMRRFPYASWYSDTLLTAIEGLLGMIIMLSFVYTCINTVKAITMEKEKQLKESMKIMGLPNWLHWTAWFIKCFIYLLISIVLVVALLKIKFYGSDYTVFTYASTTVLFVFFVLYAISTITFCFALSVFFSKANTAATMAGLCWFLSYGPFLFMQNNYAGLSLAAKMFSSLATNTAMAFGFQVVLMYEGTGEGIAWDNLFTPNTPDDNLTLGHIWIMLIINSILYLFIALYVESVFPGEYGVPQKWNYLFTKSYWYGETRRTDDKEGLELPNQSEFFEPEPKGLKVGIKINNLKKVFGTKTAVRNLSLNMYEDQITVLLGHNGAGKTTTMSMLTGMITPTSGTAKINGYDIKTEMSTVRNSLGLCPQHNIIFDDLTVAEHLYFFSKLKGLTKKEIGTEIDNYVKLLDLEPKRNAKSSTLSGGMKRKLCVGIALCGKSKVIMLDEPTAGMDPSARRVLWELLQKQKEGRTMLLTTHFMDEADLLGDRIAIMAGGEVQCSGSSFFLKKKYGAGYNLVMDKTRECDPNKVTELLQKFIPEIEIHSNVGSELTYQLTENHAVVFEALLKQLELQSESLGIRSYGISLTTLEEVFMKVGADHGQEEEYNERENKTIKEKVTIDNNYDKSSVSLGPTYTGGAKLIQNQFMAMLLKKILSSVRSWILLLIQICIPMIQMIIVLSVPNASLNSEGLPPMPLDLSKFENPITLVEPGSNTFVYHNYYNKVLNGYGLSATDNQNLTDTMLTLTRTNANRVRRLYIVGASFDELSLSDIEIPNMTLPSIILPKITAWFNNDPYHSPGISLSFVLSAVYKNLMGCPNCNLEFINKPLPNKAETQINQINSGQTQGFQIAFNICFSMAFVSSLYVIFLVRENVSKSKHLQFVSGVKVYIFWFVHVIWDMITYFITVIVLIITMACFQQDGFKTAEQLGIVCLVLAFFGWAVMPLVYLASFYFAVPSTGYTRLTLLSIFTGSVAYLIVTILGIPTLDLTYIADALHWPFLWFPHYALASAINNYYTKYQINNVCDNYYTPYLEKCIKTSTYTECVARFGDLATTCEGANRNYFTWESPGMGKNMFFSFLSGVIFFSVLLVVEYKLLARVVYFFDQKLHPRYPVDQENEDDDVTKEKDIIRNANESDLQSKYTLVVRDLTKYYKKFLAVNGLSMGIGKYECFGLLGVNGAGKTTTFKMMSGDERISYGDGWVSGKSIKTQLKQVQRNIGYCPQFDALLDDMTAKESIIMYCLLRGIELKRTYRIADHLSKEFDFHRHLNKKVKELSGGNKRKLSTVLSLIGDPPVIFLDEPTTGMDPATKRYLWDSLCKVRDSGKTIVLTSHSMEECEALCTRIAIMVNGNFKCLGSTQHLKNKFAEGYTLTIKVKKLPESAGEHHSDTEQIENFIRENFPGAHLRERHQELLNYYIVDKSKPWSTMFGILERGKRRSDLNIEDYSLGQSSLEQVFLTFAKHQVEED</sequence>
<dbReference type="Pfam" id="PF12698">
    <property type="entry name" value="ABC2_membrane_3"/>
    <property type="match status" value="2"/>
</dbReference>
<evidence type="ECO:0000313" key="11">
    <source>
        <dbReference type="EMBL" id="CAH1108174.1"/>
    </source>
</evidence>
<accession>A0A9P0D0A0</accession>
<dbReference type="SUPFAM" id="SSF52540">
    <property type="entry name" value="P-loop containing nucleoside triphosphate hydrolases"/>
    <property type="match status" value="2"/>
</dbReference>
<feature type="transmembrane region" description="Helical" evidence="9">
    <location>
        <begin position="358"/>
        <end position="388"/>
    </location>
</feature>
<dbReference type="Proteomes" id="UP001153636">
    <property type="component" value="Chromosome 3"/>
</dbReference>
<evidence type="ECO:0000256" key="8">
    <source>
        <dbReference type="ARBA" id="ARBA00023136"/>
    </source>
</evidence>
<dbReference type="Pfam" id="PF23321">
    <property type="entry name" value="R1_ABCA1"/>
    <property type="match status" value="1"/>
</dbReference>
<dbReference type="PROSITE" id="PS50893">
    <property type="entry name" value="ABC_TRANSPORTER_2"/>
    <property type="match status" value="2"/>
</dbReference>
<feature type="transmembrane region" description="Helical" evidence="9">
    <location>
        <begin position="394"/>
        <end position="413"/>
    </location>
</feature>
<feature type="transmembrane region" description="Helical" evidence="9">
    <location>
        <begin position="321"/>
        <end position="346"/>
    </location>
</feature>
<comment type="subcellular location">
    <subcellularLocation>
        <location evidence="1">Membrane</location>
        <topology evidence="1">Multi-pass membrane protein</topology>
    </subcellularLocation>
</comment>
<name>A0A9P0D0A0_9CUCU</name>
<dbReference type="InterPro" id="IPR026082">
    <property type="entry name" value="ABCA"/>
</dbReference>
<dbReference type="InterPro" id="IPR013525">
    <property type="entry name" value="ABC2_TM"/>
</dbReference>
<keyword evidence="4" id="KW-0677">Repeat</keyword>
<feature type="transmembrane region" description="Helical" evidence="9">
    <location>
        <begin position="425"/>
        <end position="445"/>
    </location>
</feature>
<feature type="transmembrane region" description="Helical" evidence="9">
    <location>
        <begin position="1181"/>
        <end position="1207"/>
    </location>
</feature>
<keyword evidence="7 9" id="KW-1133">Transmembrane helix</keyword>
<gene>
    <name evidence="11" type="ORF">PSYICH_LOCUS9384</name>
</gene>
<dbReference type="GO" id="GO:0005319">
    <property type="term" value="F:lipid transporter activity"/>
    <property type="evidence" value="ECO:0007669"/>
    <property type="project" value="TreeGrafter"/>
</dbReference>
<feature type="transmembrane region" description="Helical" evidence="9">
    <location>
        <begin position="1104"/>
        <end position="1124"/>
    </location>
</feature>
<evidence type="ECO:0000259" key="10">
    <source>
        <dbReference type="PROSITE" id="PS50893"/>
    </source>
</evidence>
<evidence type="ECO:0000313" key="12">
    <source>
        <dbReference type="Proteomes" id="UP001153636"/>
    </source>
</evidence>
<dbReference type="FunFam" id="3.40.50.300:FF:000327">
    <property type="entry name" value="ATP-binding cassette sub-family A member 3"/>
    <property type="match status" value="1"/>
</dbReference>
<feature type="domain" description="ABC transporter" evidence="10">
    <location>
        <begin position="1397"/>
        <end position="1627"/>
    </location>
</feature>
<dbReference type="GO" id="GO:0016020">
    <property type="term" value="C:membrane"/>
    <property type="evidence" value="ECO:0007669"/>
    <property type="project" value="UniProtKB-SubCell"/>
</dbReference>
<dbReference type="PANTHER" id="PTHR19229:SF250">
    <property type="entry name" value="ABC TRANSPORTER DOMAIN-CONTAINING PROTEIN-RELATED"/>
    <property type="match status" value="1"/>
</dbReference>
<dbReference type="InterPro" id="IPR003593">
    <property type="entry name" value="AAA+_ATPase"/>
</dbReference>
<keyword evidence="3 9" id="KW-0812">Transmembrane</keyword>
<dbReference type="CDD" id="cd03263">
    <property type="entry name" value="ABC_subfamily_A"/>
    <property type="match status" value="2"/>
</dbReference>
<feature type="transmembrane region" description="Helical" evidence="9">
    <location>
        <begin position="1219"/>
        <end position="1240"/>
    </location>
</feature>
<dbReference type="InterPro" id="IPR017871">
    <property type="entry name" value="ABC_transporter-like_CS"/>
</dbReference>
<reference evidence="11" key="1">
    <citation type="submission" date="2022-01" db="EMBL/GenBank/DDBJ databases">
        <authorList>
            <person name="King R."/>
        </authorList>
    </citation>
    <scope>NUCLEOTIDE SEQUENCE</scope>
</reference>
<dbReference type="Gene3D" id="3.40.50.300">
    <property type="entry name" value="P-loop containing nucleotide triphosphate hydrolases"/>
    <property type="match status" value="2"/>
</dbReference>
<evidence type="ECO:0000256" key="6">
    <source>
        <dbReference type="ARBA" id="ARBA00022840"/>
    </source>
</evidence>
<feature type="domain" description="ABC transporter" evidence="10">
    <location>
        <begin position="546"/>
        <end position="775"/>
    </location>
</feature>
<dbReference type="PROSITE" id="PS00211">
    <property type="entry name" value="ABC_TRANSPORTER_1"/>
    <property type="match status" value="1"/>
</dbReference>
<feature type="transmembrane region" description="Helical" evidence="9">
    <location>
        <begin position="470"/>
        <end position="490"/>
    </location>
</feature>
<keyword evidence="6" id="KW-0067">ATP-binding</keyword>
<keyword evidence="12" id="KW-1185">Reference proteome</keyword>
<evidence type="ECO:0000256" key="1">
    <source>
        <dbReference type="ARBA" id="ARBA00004141"/>
    </source>
</evidence>
<feature type="transmembrane region" description="Helical" evidence="9">
    <location>
        <begin position="281"/>
        <end position="301"/>
    </location>
</feature>
<dbReference type="InterPro" id="IPR027417">
    <property type="entry name" value="P-loop_NTPase"/>
</dbReference>
<evidence type="ECO:0000256" key="2">
    <source>
        <dbReference type="ARBA" id="ARBA00022448"/>
    </source>
</evidence>
<proteinExistence type="predicted"/>
<dbReference type="FunFam" id="3.40.50.300:FF:000298">
    <property type="entry name" value="ATP-binding cassette sub-family A member 12"/>
    <property type="match status" value="1"/>
</dbReference>